<evidence type="ECO:0000313" key="2">
    <source>
        <dbReference type="Proteomes" id="UP000239187"/>
    </source>
</evidence>
<accession>A0A2L0UCZ6</accession>
<dbReference type="RefSeq" id="WP_208741037.1">
    <property type="nucleotide sequence ID" value="NZ_CP024915.1"/>
</dbReference>
<organism evidence="1 2">
    <name type="scientific">Arthrobacter agilis</name>
    <dbReference type="NCBI Taxonomy" id="37921"/>
    <lineage>
        <taxon>Bacteria</taxon>
        <taxon>Bacillati</taxon>
        <taxon>Actinomycetota</taxon>
        <taxon>Actinomycetes</taxon>
        <taxon>Micrococcales</taxon>
        <taxon>Micrococcaceae</taxon>
        <taxon>Arthrobacter</taxon>
    </lineage>
</organism>
<dbReference type="EMBL" id="CP024915">
    <property type="protein sequence ID" value="AUZ87099.1"/>
    <property type="molecule type" value="Genomic_DNA"/>
</dbReference>
<dbReference type="AlphaFoldDB" id="A0A2L0UCZ6"/>
<proteinExistence type="predicted"/>
<evidence type="ECO:0000313" key="1">
    <source>
        <dbReference type="EMBL" id="AUZ87099.1"/>
    </source>
</evidence>
<sequence length="163" mass="16845">MTDRGPVLARAALRGVAAGLVGTAAMTVGELVEQRITGRPDSHIPARTLRILLGRPADDAVRYPVWNHGMHWLTGATLGALRGLWSVTGIRGGSATAAHAVVRLAFDQTLENATGAGAAPSLWPAGEKTADYLHKGIFAVVTGAVSDALNQPVLVSTAGARSH</sequence>
<gene>
    <name evidence="1" type="ORF">CVO76_05210</name>
</gene>
<evidence type="ECO:0008006" key="3">
    <source>
        <dbReference type="Google" id="ProtNLM"/>
    </source>
</evidence>
<dbReference type="Proteomes" id="UP000239187">
    <property type="component" value="Chromosome"/>
</dbReference>
<name>A0A2L0UCZ6_9MICC</name>
<reference evidence="1 2" key="1">
    <citation type="submission" date="2017-11" db="EMBL/GenBank/DDBJ databases">
        <title>Draft genome of Arthrobacter agilis strain UMCV2, a plant growth-promoting rhizobacterium and biocontrol capacity of phytopathogenic fungi.</title>
        <authorList>
            <person name="Martinez-Camara R."/>
            <person name="Santoyo G."/>
            <person name="Moreno-Hagelsieb G."/>
            <person name="Valencia-Cantero E."/>
        </authorList>
    </citation>
    <scope>NUCLEOTIDE SEQUENCE [LARGE SCALE GENOMIC DNA]</scope>
    <source>
        <strain evidence="1 2">UMCV2</strain>
    </source>
</reference>
<protein>
    <recommendedName>
        <fullName evidence="3">DUF1440 domain-containing protein</fullName>
    </recommendedName>
</protein>